<evidence type="ECO:0000256" key="1">
    <source>
        <dbReference type="ARBA" id="ARBA00007894"/>
    </source>
</evidence>
<keyword evidence="6 7" id="KW-0030">Aminoacyl-tRNA synthetase</keyword>
<comment type="similarity">
    <text evidence="1 7">Belongs to the class-I aminoacyl-tRNA synthetase family. Glutamate--tRNA ligase type 1 subfamily.</text>
</comment>
<dbReference type="PRINTS" id="PR00987">
    <property type="entry name" value="TRNASYNTHGLU"/>
</dbReference>
<protein>
    <recommendedName>
        <fullName evidence="7">Glutamate--tRNA ligase</fullName>
        <ecNumber evidence="7">6.1.1.17</ecNumber>
    </recommendedName>
    <alternativeName>
        <fullName evidence="7">Glutamyl-tRNA synthetase</fullName>
        <shortName evidence="7">GluRS</shortName>
    </alternativeName>
</protein>
<dbReference type="InterPro" id="IPR033910">
    <property type="entry name" value="GluRS_core"/>
</dbReference>
<dbReference type="EC" id="6.1.1.17" evidence="7"/>
<evidence type="ECO:0000259" key="8">
    <source>
        <dbReference type="Pfam" id="PF00749"/>
    </source>
</evidence>
<dbReference type="EMBL" id="JAFBDT010000008">
    <property type="protein sequence ID" value="MBM7561773.1"/>
    <property type="molecule type" value="Genomic_DNA"/>
</dbReference>
<evidence type="ECO:0000256" key="7">
    <source>
        <dbReference type="HAMAP-Rule" id="MF_00022"/>
    </source>
</evidence>
<feature type="domain" description="Aminoacyl-tRNA synthetase class I anticodon-binding" evidence="9">
    <location>
        <begin position="342"/>
        <end position="489"/>
    </location>
</feature>
<name>A0ABS2MQT5_9FIRM</name>
<proteinExistence type="inferred from homology"/>
<keyword evidence="4 7" id="KW-0067">ATP-binding</keyword>
<evidence type="ECO:0000313" key="11">
    <source>
        <dbReference type="Proteomes" id="UP000767854"/>
    </source>
</evidence>
<dbReference type="GO" id="GO:0050561">
    <property type="term" value="F:glutamate-tRNA(Gln) ligase activity"/>
    <property type="evidence" value="ECO:0007669"/>
    <property type="project" value="UniProtKB-EC"/>
</dbReference>
<dbReference type="PROSITE" id="PS00178">
    <property type="entry name" value="AA_TRNA_LIGASE_I"/>
    <property type="match status" value="1"/>
</dbReference>
<dbReference type="SUPFAM" id="SSF48163">
    <property type="entry name" value="An anticodon-binding domain of class I aminoacyl-tRNA synthetases"/>
    <property type="match status" value="1"/>
</dbReference>
<dbReference type="Pfam" id="PF19269">
    <property type="entry name" value="Anticodon_2"/>
    <property type="match status" value="1"/>
</dbReference>
<dbReference type="InterPro" id="IPR020751">
    <property type="entry name" value="aa-tRNA-synth_I_codon-bd_sub2"/>
</dbReference>
<sequence>MKPRLRFAPSPTGYVHIGGLRTALYNYLYAKKHDGTYLLRVEDTDQSRLVEGAIEGMIDAMTWAGVVHDEGPFMDDASGRVVERGEYGPYIQSKRLDVYRKHASDLIDSGHAYYCFCTKERLEAVRETQKASGLTPKYDGHCRNLSKEEVAEKLANGVPHVVRLKLPESRTIEFEDAIKGKVSVCTDDLDDQVLMKTDGFPTYHMAVVVDDHYMGITHVVRGDEWLISTPKHIYTYEAFGWQAPQFVHLPVILSQSKKKLSKREGDVSVDDFKKKGYLPEALVNYIALVGWSPEDGTEIMDMKTLIDKFSFERVSKSSGVFDVDKLNWMNNQYIRAYELDRLIDIAKPFFVASGYADETSFEANKAHFALILDILRERLNRLDEIGAYYNLFNNNKLILEDEEAKSMIEMEHVGDMLKCFADKLESYESVVADDVKKILKEVQKETGHKGKNLFMPVRVALTGQVHGPDIARVIEVIGTVNAVERVRYSIDCFCQ</sequence>
<dbReference type="HAMAP" id="MF_00022">
    <property type="entry name" value="Glu_tRNA_synth_type1"/>
    <property type="match status" value="1"/>
</dbReference>
<dbReference type="InterPro" id="IPR001412">
    <property type="entry name" value="aa-tRNA-synth_I_CS"/>
</dbReference>
<feature type="binding site" evidence="7">
    <location>
        <position position="262"/>
    </location>
    <ligand>
        <name>ATP</name>
        <dbReference type="ChEBI" id="CHEBI:30616"/>
    </ligand>
</feature>
<dbReference type="Pfam" id="PF00749">
    <property type="entry name" value="tRNA-synt_1c"/>
    <property type="match status" value="1"/>
</dbReference>
<evidence type="ECO:0000313" key="10">
    <source>
        <dbReference type="EMBL" id="MBM7561773.1"/>
    </source>
</evidence>
<reference evidence="10 11" key="1">
    <citation type="submission" date="2021-01" db="EMBL/GenBank/DDBJ databases">
        <title>Genomic Encyclopedia of Type Strains, Phase IV (KMG-IV): sequencing the most valuable type-strain genomes for metagenomic binning, comparative biology and taxonomic classification.</title>
        <authorList>
            <person name="Goeker M."/>
        </authorList>
    </citation>
    <scope>NUCLEOTIDE SEQUENCE [LARGE SCALE GENOMIC DNA]</scope>
    <source>
        <strain evidence="10 11">DSM 24436</strain>
    </source>
</reference>
<feature type="short sequence motif" description="'KMSKS' region" evidence="7">
    <location>
        <begin position="259"/>
        <end position="263"/>
    </location>
</feature>
<dbReference type="InterPro" id="IPR000924">
    <property type="entry name" value="Glu/Gln-tRNA-synth"/>
</dbReference>
<dbReference type="InterPro" id="IPR049940">
    <property type="entry name" value="GluQ/Sye"/>
</dbReference>
<dbReference type="Proteomes" id="UP000767854">
    <property type="component" value="Unassembled WGS sequence"/>
</dbReference>
<evidence type="ECO:0000256" key="5">
    <source>
        <dbReference type="ARBA" id="ARBA00022917"/>
    </source>
</evidence>
<comment type="subcellular location">
    <subcellularLocation>
        <location evidence="7">Cytoplasm</location>
    </subcellularLocation>
</comment>
<comment type="subunit">
    <text evidence="7">Monomer.</text>
</comment>
<evidence type="ECO:0000259" key="9">
    <source>
        <dbReference type="Pfam" id="PF19269"/>
    </source>
</evidence>
<dbReference type="InterPro" id="IPR008925">
    <property type="entry name" value="aa_tRNA-synth_I_cd-bd_sf"/>
</dbReference>
<dbReference type="NCBIfam" id="TIGR00464">
    <property type="entry name" value="gltX_bact"/>
    <property type="match status" value="1"/>
</dbReference>
<dbReference type="Gene3D" id="1.10.10.350">
    <property type="match status" value="1"/>
</dbReference>
<organism evidence="10 11">
    <name type="scientific">Fusibacter tunisiensis</name>
    <dbReference type="NCBI Taxonomy" id="1008308"/>
    <lineage>
        <taxon>Bacteria</taxon>
        <taxon>Bacillati</taxon>
        <taxon>Bacillota</taxon>
        <taxon>Clostridia</taxon>
        <taxon>Eubacteriales</taxon>
        <taxon>Eubacteriales Family XII. Incertae Sedis</taxon>
        <taxon>Fusibacter</taxon>
    </lineage>
</organism>
<dbReference type="CDD" id="cd00808">
    <property type="entry name" value="GluRS_core"/>
    <property type="match status" value="1"/>
</dbReference>
<dbReference type="PANTHER" id="PTHR43311">
    <property type="entry name" value="GLUTAMATE--TRNA LIGASE"/>
    <property type="match status" value="1"/>
</dbReference>
<comment type="function">
    <text evidence="7">Catalyzes the attachment of glutamate to tRNA(Glu) in a two-step reaction: glutamate is first activated by ATP to form Glu-AMP and then transferred to the acceptor end of tRNA(Glu).</text>
</comment>
<comment type="caution">
    <text evidence="10">The sequence shown here is derived from an EMBL/GenBank/DDBJ whole genome shotgun (WGS) entry which is preliminary data.</text>
</comment>
<dbReference type="InterPro" id="IPR004527">
    <property type="entry name" value="Glu-tRNA-ligase_bac/mito"/>
</dbReference>
<keyword evidence="7" id="KW-0963">Cytoplasm</keyword>
<evidence type="ECO:0000256" key="6">
    <source>
        <dbReference type="ARBA" id="ARBA00023146"/>
    </source>
</evidence>
<dbReference type="PANTHER" id="PTHR43311:SF2">
    <property type="entry name" value="GLUTAMATE--TRNA LIGASE, MITOCHONDRIAL-RELATED"/>
    <property type="match status" value="1"/>
</dbReference>
<gene>
    <name evidence="7" type="primary">gltX</name>
    <name evidence="10" type="ORF">JOC49_001314</name>
</gene>
<keyword evidence="2 7" id="KW-0436">Ligase</keyword>
<feature type="short sequence motif" description="'HIGH' region" evidence="7">
    <location>
        <begin position="9"/>
        <end position="19"/>
    </location>
</feature>
<dbReference type="Gene3D" id="3.40.50.620">
    <property type="entry name" value="HUPs"/>
    <property type="match status" value="1"/>
</dbReference>
<dbReference type="InterPro" id="IPR014729">
    <property type="entry name" value="Rossmann-like_a/b/a_fold"/>
</dbReference>
<dbReference type="SUPFAM" id="SSF52374">
    <property type="entry name" value="Nucleotidylyl transferase"/>
    <property type="match status" value="1"/>
</dbReference>
<comment type="catalytic activity">
    <reaction evidence="7">
        <text>tRNA(Glu) + L-glutamate + ATP = L-glutamyl-tRNA(Glu) + AMP + diphosphate</text>
        <dbReference type="Rhea" id="RHEA:23540"/>
        <dbReference type="Rhea" id="RHEA-COMP:9663"/>
        <dbReference type="Rhea" id="RHEA-COMP:9680"/>
        <dbReference type="ChEBI" id="CHEBI:29985"/>
        <dbReference type="ChEBI" id="CHEBI:30616"/>
        <dbReference type="ChEBI" id="CHEBI:33019"/>
        <dbReference type="ChEBI" id="CHEBI:78442"/>
        <dbReference type="ChEBI" id="CHEBI:78520"/>
        <dbReference type="ChEBI" id="CHEBI:456215"/>
        <dbReference type="EC" id="6.1.1.17"/>
    </reaction>
</comment>
<dbReference type="InterPro" id="IPR045462">
    <property type="entry name" value="aa-tRNA-synth_I_cd-bd"/>
</dbReference>
<keyword evidence="3 7" id="KW-0547">Nucleotide-binding</keyword>
<keyword evidence="11" id="KW-1185">Reference proteome</keyword>
<feature type="domain" description="Glutamyl/glutaminyl-tRNA synthetase class Ib catalytic" evidence="8">
    <location>
        <begin position="4"/>
        <end position="328"/>
    </location>
</feature>
<comment type="caution">
    <text evidence="7">Lacks conserved residue(s) required for the propagation of feature annotation.</text>
</comment>
<dbReference type="RefSeq" id="WP_204663605.1">
    <property type="nucleotide sequence ID" value="NZ_JAFBDT010000008.1"/>
</dbReference>
<evidence type="ECO:0000256" key="4">
    <source>
        <dbReference type="ARBA" id="ARBA00022840"/>
    </source>
</evidence>
<evidence type="ECO:0000256" key="2">
    <source>
        <dbReference type="ARBA" id="ARBA00022598"/>
    </source>
</evidence>
<evidence type="ECO:0000256" key="3">
    <source>
        <dbReference type="ARBA" id="ARBA00022741"/>
    </source>
</evidence>
<accession>A0ABS2MQT5</accession>
<keyword evidence="5 7" id="KW-0648">Protein biosynthesis</keyword>
<dbReference type="InterPro" id="IPR020058">
    <property type="entry name" value="Glu/Gln-tRNA-synth_Ib_cat-dom"/>
</dbReference>